<comment type="caution">
    <text evidence="2">The sequence shown here is derived from an EMBL/GenBank/DDBJ whole genome shotgun (WGS) entry which is preliminary data.</text>
</comment>
<evidence type="ECO:0000256" key="1">
    <source>
        <dbReference type="SAM" id="Phobius"/>
    </source>
</evidence>
<dbReference type="EMBL" id="LQQY01000044">
    <property type="protein sequence ID" value="KZE44276.1"/>
    <property type="molecule type" value="Genomic_DNA"/>
</dbReference>
<dbReference type="Proteomes" id="UP000076510">
    <property type="component" value="Unassembled WGS sequence"/>
</dbReference>
<feature type="transmembrane region" description="Helical" evidence="1">
    <location>
        <begin position="5"/>
        <end position="22"/>
    </location>
</feature>
<organism evidence="2 3">
    <name type="scientific">Rossellomorea marisflavi</name>
    <dbReference type="NCBI Taxonomy" id="189381"/>
    <lineage>
        <taxon>Bacteria</taxon>
        <taxon>Bacillati</taxon>
        <taxon>Bacillota</taxon>
        <taxon>Bacilli</taxon>
        <taxon>Bacillales</taxon>
        <taxon>Bacillaceae</taxon>
        <taxon>Rossellomorea</taxon>
    </lineage>
</organism>
<dbReference type="AlphaFoldDB" id="A0A163J3H7"/>
<accession>A0A163J3H7</accession>
<keyword evidence="1" id="KW-0812">Transmembrane</keyword>
<dbReference type="RefSeq" id="WP_063191862.1">
    <property type="nucleotide sequence ID" value="NZ_JBLGCT010000002.1"/>
</dbReference>
<evidence type="ECO:0000313" key="2">
    <source>
        <dbReference type="EMBL" id="KZE44276.1"/>
    </source>
</evidence>
<keyword evidence="1" id="KW-1133">Transmembrane helix</keyword>
<protein>
    <submittedName>
        <fullName evidence="2">Uncharacterized protein</fullName>
    </submittedName>
</protein>
<proteinExistence type="predicted"/>
<feature type="transmembrane region" description="Helical" evidence="1">
    <location>
        <begin position="28"/>
        <end position="46"/>
    </location>
</feature>
<name>A0A163J3H7_9BACI</name>
<reference evidence="3" key="1">
    <citation type="submission" date="2016-01" db="EMBL/GenBank/DDBJ databases">
        <title>Whole genome sequencing of Bhargavaea cecembensis T14.</title>
        <authorList>
            <person name="Hong K.W."/>
        </authorList>
    </citation>
    <scope>NUCLEOTIDE SEQUENCE [LARGE SCALE GENOMIC DNA]</scope>
    <source>
        <strain evidence="3">M19</strain>
    </source>
</reference>
<dbReference type="OrthoDB" id="2856514at2"/>
<evidence type="ECO:0000313" key="3">
    <source>
        <dbReference type="Proteomes" id="UP000076510"/>
    </source>
</evidence>
<keyword evidence="1" id="KW-0472">Membrane</keyword>
<gene>
    <name evidence="2" type="ORF">AV649_08220</name>
</gene>
<sequence length="236" mass="27632">MIQLLFYFVMVMIVALFRYLLFDAVDPELLGAAFLFPVGALVLYVLTKHFQKKERAYVPKDVKGWSFYHLQRSFAVPKPLFEGDQKRGYLKRYYESKGRFIIGEMVSSNWYVSMEIKVDGDLYQVKWYRERWFSRQEHWEIVRNGELIGQARTLVDLRRIAKLKEVIEFHIGNRTLQTAANTVTNTVTSTITVTSGEAAIGKLKRNHIVSNVSAMEVRNRDHEAMVALILHHFYFK</sequence>